<evidence type="ECO:0000313" key="10">
    <source>
        <dbReference type="WBParaSite" id="PSU_v2.g8776.t1"/>
    </source>
</evidence>
<keyword evidence="6" id="KW-0472">Membrane</keyword>
<keyword evidence="5" id="KW-0408">Iron</keyword>
<dbReference type="SUPFAM" id="SSF55856">
    <property type="entry name" value="Cytochrome b5-like heme/steroid binding domain"/>
    <property type="match status" value="1"/>
</dbReference>
<keyword evidence="4" id="KW-0479">Metal-binding</keyword>
<name>A0A914Z8W8_9BILA</name>
<keyword evidence="3" id="KW-0812">Transmembrane</keyword>
<feature type="domain" description="Cytochrome b5 heme-binding" evidence="8">
    <location>
        <begin position="1"/>
        <end position="77"/>
    </location>
</feature>
<dbReference type="PRINTS" id="PR00363">
    <property type="entry name" value="CYTOCHROMEB5"/>
</dbReference>
<accession>A0A914Z8W8</accession>
<evidence type="ECO:0000256" key="3">
    <source>
        <dbReference type="ARBA" id="ARBA00022692"/>
    </source>
</evidence>
<dbReference type="InterPro" id="IPR036400">
    <property type="entry name" value="Cyt_B5-like_heme/steroid_sf"/>
</dbReference>
<dbReference type="FunFam" id="3.10.120.10:FF:000002">
    <property type="entry name" value="Cytochrome b5 type B"/>
    <property type="match status" value="1"/>
</dbReference>
<dbReference type="Proteomes" id="UP000887577">
    <property type="component" value="Unplaced"/>
</dbReference>
<evidence type="ECO:0000256" key="2">
    <source>
        <dbReference type="ARBA" id="ARBA00022617"/>
    </source>
</evidence>
<evidence type="ECO:0000313" key="9">
    <source>
        <dbReference type="Proteomes" id="UP000887577"/>
    </source>
</evidence>
<dbReference type="Gene3D" id="3.10.120.10">
    <property type="entry name" value="Cytochrome b5-like heme/steroid binding domain"/>
    <property type="match status" value="1"/>
</dbReference>
<sequence>MKEFNGEEIAKHNSEDSLWVIINGKVYDLTKFYLNHPGGVGVLMDAAGKDATKEFEKADHSLDSKDIMRDYMIGFLIKK</sequence>
<evidence type="ECO:0000256" key="5">
    <source>
        <dbReference type="ARBA" id="ARBA00023004"/>
    </source>
</evidence>
<comment type="similarity">
    <text evidence="7">Belongs to the cytochrome b5 family.</text>
</comment>
<dbReference type="GO" id="GO:0046872">
    <property type="term" value="F:metal ion binding"/>
    <property type="evidence" value="ECO:0007669"/>
    <property type="project" value="UniProtKB-KW"/>
</dbReference>
<evidence type="ECO:0000259" key="8">
    <source>
        <dbReference type="PROSITE" id="PS50255"/>
    </source>
</evidence>
<dbReference type="InterPro" id="IPR050668">
    <property type="entry name" value="Cytochrome_b5"/>
</dbReference>
<evidence type="ECO:0000256" key="6">
    <source>
        <dbReference type="ARBA" id="ARBA00023136"/>
    </source>
</evidence>
<evidence type="ECO:0000256" key="4">
    <source>
        <dbReference type="ARBA" id="ARBA00022723"/>
    </source>
</evidence>
<organism evidence="9 10">
    <name type="scientific">Panagrolaimus superbus</name>
    <dbReference type="NCBI Taxonomy" id="310955"/>
    <lineage>
        <taxon>Eukaryota</taxon>
        <taxon>Metazoa</taxon>
        <taxon>Ecdysozoa</taxon>
        <taxon>Nematoda</taxon>
        <taxon>Chromadorea</taxon>
        <taxon>Rhabditida</taxon>
        <taxon>Tylenchina</taxon>
        <taxon>Panagrolaimomorpha</taxon>
        <taxon>Panagrolaimoidea</taxon>
        <taxon>Panagrolaimidae</taxon>
        <taxon>Panagrolaimus</taxon>
    </lineage>
</organism>
<proteinExistence type="inferred from homology"/>
<dbReference type="PANTHER" id="PTHR19359">
    <property type="entry name" value="CYTOCHROME B5"/>
    <property type="match status" value="1"/>
</dbReference>
<dbReference type="GO" id="GO:0020037">
    <property type="term" value="F:heme binding"/>
    <property type="evidence" value="ECO:0007669"/>
    <property type="project" value="TreeGrafter"/>
</dbReference>
<protein>
    <submittedName>
        <fullName evidence="10">Cytochrome b5 heme-binding domain-containing protein</fullName>
    </submittedName>
</protein>
<evidence type="ECO:0000256" key="1">
    <source>
        <dbReference type="ARBA" id="ARBA00004370"/>
    </source>
</evidence>
<dbReference type="InterPro" id="IPR001199">
    <property type="entry name" value="Cyt_B5-like_heme/steroid-bd"/>
</dbReference>
<dbReference type="GO" id="GO:0016020">
    <property type="term" value="C:membrane"/>
    <property type="evidence" value="ECO:0007669"/>
    <property type="project" value="UniProtKB-SubCell"/>
</dbReference>
<dbReference type="SMART" id="SM01117">
    <property type="entry name" value="Cyt-b5"/>
    <property type="match status" value="1"/>
</dbReference>
<dbReference type="AlphaFoldDB" id="A0A914Z8W8"/>
<reference evidence="10" key="1">
    <citation type="submission" date="2022-11" db="UniProtKB">
        <authorList>
            <consortium name="WormBaseParasite"/>
        </authorList>
    </citation>
    <scope>IDENTIFICATION</scope>
</reference>
<dbReference type="WBParaSite" id="PSU_v2.g8776.t1">
    <property type="protein sequence ID" value="PSU_v2.g8776.t1"/>
    <property type="gene ID" value="PSU_v2.g8776"/>
</dbReference>
<comment type="subcellular location">
    <subcellularLocation>
        <location evidence="1">Membrane</location>
    </subcellularLocation>
</comment>
<evidence type="ECO:0000256" key="7">
    <source>
        <dbReference type="ARBA" id="ARBA00038168"/>
    </source>
</evidence>
<dbReference type="PROSITE" id="PS50255">
    <property type="entry name" value="CYTOCHROME_B5_2"/>
    <property type="match status" value="1"/>
</dbReference>
<keyword evidence="2" id="KW-0349">Heme</keyword>
<keyword evidence="9" id="KW-1185">Reference proteome</keyword>
<dbReference type="Pfam" id="PF00173">
    <property type="entry name" value="Cyt-b5"/>
    <property type="match status" value="1"/>
</dbReference>